<keyword evidence="3" id="KW-0326">Glycosidase</keyword>
<evidence type="ECO:0000259" key="7">
    <source>
        <dbReference type="Pfam" id="PF16355"/>
    </source>
</evidence>
<dbReference type="PROSITE" id="PS00608">
    <property type="entry name" value="GLYCOSYL_HYDROL_F2_2"/>
    <property type="match status" value="1"/>
</dbReference>
<gene>
    <name evidence="9" type="ORF">H8R94_11400</name>
</gene>
<evidence type="ECO:0000259" key="6">
    <source>
        <dbReference type="Pfam" id="PF02837"/>
    </source>
</evidence>
<accession>A0ABR7GIU8</accession>
<dbReference type="InterPro" id="IPR032311">
    <property type="entry name" value="DUF4982"/>
</dbReference>
<comment type="caution">
    <text evidence="9">The sequence shown here is derived from an EMBL/GenBank/DDBJ whole genome shotgun (WGS) entry which is preliminary data.</text>
</comment>
<dbReference type="InterPro" id="IPR006102">
    <property type="entry name" value="Ig-like_GH2"/>
</dbReference>
<feature type="domain" description="Glycosyl hydrolases family 2 sugar binding" evidence="6">
    <location>
        <begin position="58"/>
        <end position="152"/>
    </location>
</feature>
<evidence type="ECO:0000259" key="5">
    <source>
        <dbReference type="Pfam" id="PF02836"/>
    </source>
</evidence>
<feature type="domain" description="Glycoside hydrolase family 2 immunoglobulin-like beta-sandwich" evidence="4">
    <location>
        <begin position="160"/>
        <end position="252"/>
    </location>
</feature>
<dbReference type="InterPro" id="IPR051913">
    <property type="entry name" value="GH2_Domain-Containing"/>
</dbReference>
<dbReference type="PANTHER" id="PTHR42732">
    <property type="entry name" value="BETA-GALACTOSIDASE"/>
    <property type="match status" value="1"/>
</dbReference>
<dbReference type="Gene3D" id="2.60.40.10">
    <property type="entry name" value="Immunoglobulins"/>
    <property type="match status" value="3"/>
</dbReference>
<comment type="similarity">
    <text evidence="1">Belongs to the glycosyl hydrolase 2 family.</text>
</comment>
<dbReference type="Gene3D" id="3.20.20.80">
    <property type="entry name" value="Glycosidases"/>
    <property type="match status" value="1"/>
</dbReference>
<feature type="domain" description="DUF4982" evidence="7">
    <location>
        <begin position="654"/>
        <end position="712"/>
    </location>
</feature>
<dbReference type="EMBL" id="JACOPG010000005">
    <property type="protein sequence ID" value="MBC5687197.1"/>
    <property type="molecule type" value="Genomic_DNA"/>
</dbReference>
<evidence type="ECO:0000313" key="10">
    <source>
        <dbReference type="Proteomes" id="UP000643810"/>
    </source>
</evidence>
<dbReference type="Pfam" id="PF00703">
    <property type="entry name" value="Glyco_hydro_2"/>
    <property type="match status" value="1"/>
</dbReference>
<reference evidence="9 10" key="1">
    <citation type="submission" date="2020-08" db="EMBL/GenBank/DDBJ databases">
        <title>Genome public.</title>
        <authorList>
            <person name="Liu C."/>
            <person name="Sun Q."/>
        </authorList>
    </citation>
    <scope>NUCLEOTIDE SEQUENCE [LARGE SCALE GENOMIC DNA]</scope>
    <source>
        <strain evidence="9 10">NSJ-9</strain>
    </source>
</reference>
<dbReference type="InterPro" id="IPR036156">
    <property type="entry name" value="Beta-gal/glucu_dom_sf"/>
</dbReference>
<dbReference type="Gene3D" id="2.60.120.260">
    <property type="entry name" value="Galactose-binding domain-like"/>
    <property type="match status" value="1"/>
</dbReference>
<dbReference type="InterPro" id="IPR040605">
    <property type="entry name" value="Glyco_hydro2_dom5"/>
</dbReference>
<dbReference type="InterPro" id="IPR006104">
    <property type="entry name" value="Glyco_hydro_2_N"/>
</dbReference>
<evidence type="ECO:0000259" key="4">
    <source>
        <dbReference type="Pfam" id="PF00703"/>
    </source>
</evidence>
<dbReference type="Pfam" id="PF16355">
    <property type="entry name" value="DUF4982"/>
    <property type="match status" value="1"/>
</dbReference>
<evidence type="ECO:0000256" key="1">
    <source>
        <dbReference type="ARBA" id="ARBA00007401"/>
    </source>
</evidence>
<dbReference type="Pfam" id="PF18565">
    <property type="entry name" value="Glyco_hydro2_C5"/>
    <property type="match status" value="1"/>
</dbReference>
<dbReference type="InterPro" id="IPR017853">
    <property type="entry name" value="GH"/>
</dbReference>
<keyword evidence="10" id="KW-1185">Reference proteome</keyword>
<dbReference type="InterPro" id="IPR008979">
    <property type="entry name" value="Galactose-bd-like_sf"/>
</dbReference>
<evidence type="ECO:0000256" key="2">
    <source>
        <dbReference type="ARBA" id="ARBA00022801"/>
    </source>
</evidence>
<dbReference type="RefSeq" id="WP_186854701.1">
    <property type="nucleotide sequence ID" value="NZ_JACOPG010000005.1"/>
</dbReference>
<protein>
    <submittedName>
        <fullName evidence="9">Glycoside hydrolase family 2 protein</fullName>
    </submittedName>
</protein>
<keyword evidence="2 9" id="KW-0378">Hydrolase</keyword>
<dbReference type="Pfam" id="PF02836">
    <property type="entry name" value="Glyco_hydro_2_C"/>
    <property type="match status" value="1"/>
</dbReference>
<proteinExistence type="inferred from homology"/>
<evidence type="ECO:0000256" key="3">
    <source>
        <dbReference type="ARBA" id="ARBA00023295"/>
    </source>
</evidence>
<dbReference type="InterPro" id="IPR013783">
    <property type="entry name" value="Ig-like_fold"/>
</dbReference>
<evidence type="ECO:0000259" key="8">
    <source>
        <dbReference type="Pfam" id="PF18565"/>
    </source>
</evidence>
<organism evidence="9 10">
    <name type="scientific">Roseburia lenta</name>
    <dbReference type="NCBI Taxonomy" id="2763061"/>
    <lineage>
        <taxon>Bacteria</taxon>
        <taxon>Bacillati</taxon>
        <taxon>Bacillota</taxon>
        <taxon>Clostridia</taxon>
        <taxon>Lachnospirales</taxon>
        <taxon>Lachnospiraceae</taxon>
        <taxon>Roseburia</taxon>
    </lineage>
</organism>
<dbReference type="InterPro" id="IPR023232">
    <property type="entry name" value="Glyco_hydro_2_AS"/>
</dbReference>
<sequence>MKKTSLNRGWVFMAGEKSSIPMMPQQTKEVNLPHDFMVETDVTPDAPGKAESGFYKGSAGTYLKTITLTEEEMTDTMLLHFEGCFGKTRVLINGNPVGSHAYGYTPFTMDIRKFLKVGDNEIQVIVHTDDDPNGRWYSGAGLYRGVNLLSAPAFHIAHDGIFVYTDHITNGHAFCKAEITVVNDLAKASGDAEGFLKLSAAKKDTGEEVAVRYQKISLPAGTSQVVPQAFVIENAELWDTENPYLYEVKAQLSLTSTGNVHMSLDNRQDLMAQTDYEDEITTSFGVRTITADAKNGLLLNGKSIKLKGGCIHHDNGILGAASFYDAEYRKVKLHKDNGYNALRLAHNPQSEQILDICDELGMIVFDEAFDVWNLPKNSFDFSHQFAEDGIKDIEAMVRRDRNHPSIFFWSIGNELTEQGGMAAGYEVSAMLAKTVRNMDSTRLVSGALCSFFKGLDNEDNAAFWQTFHKEMPQGGSVINMDNSYGKKIWMEYTAPFVKDWDVVGYNYLNYHYETSHELFPDRVILCTESKPGQFEDYWSDVERLPYVIGDFLWTSMDYIGEAGIGKSIYCSEEEVPQMSRMLNYAAYPWRLAQAGDFDLCGNVRAQGRYHQIIWGANDTYIFAKDPKNNGKIALIGRYGWAEGGNHWSWNCENGTAVSVDVYSRAEEVELLLNGKSLGKKPAGAECHFKAEFEVTYEAGTLTAISYQDGQEVSRDEVKTVGEPVGLKITMEKNQIAADGESLAYGIVEIVDAEGNWVPTAEDTLAKVSVEGAASLAGFGTGRGQTEENYTKGEFTSFEGRWQVILRAGTEAGEAGVHVEAEGLGHAESRVIVG</sequence>
<feature type="domain" description="Glycoside hydrolase family 2 catalytic" evidence="5">
    <location>
        <begin position="295"/>
        <end position="445"/>
    </location>
</feature>
<dbReference type="GO" id="GO:0016787">
    <property type="term" value="F:hydrolase activity"/>
    <property type="evidence" value="ECO:0007669"/>
    <property type="project" value="UniProtKB-KW"/>
</dbReference>
<dbReference type="PRINTS" id="PR00132">
    <property type="entry name" value="GLHYDRLASE2"/>
</dbReference>
<dbReference type="Pfam" id="PF02837">
    <property type="entry name" value="Glyco_hydro_2_N"/>
    <property type="match status" value="1"/>
</dbReference>
<dbReference type="SUPFAM" id="SSF49303">
    <property type="entry name" value="beta-Galactosidase/glucuronidase domain"/>
    <property type="match status" value="1"/>
</dbReference>
<dbReference type="SUPFAM" id="SSF49785">
    <property type="entry name" value="Galactose-binding domain-like"/>
    <property type="match status" value="1"/>
</dbReference>
<feature type="domain" description="Glycoside hydrolase family 2" evidence="8">
    <location>
        <begin position="726"/>
        <end position="827"/>
    </location>
</feature>
<evidence type="ECO:0000313" key="9">
    <source>
        <dbReference type="EMBL" id="MBC5687197.1"/>
    </source>
</evidence>
<dbReference type="InterPro" id="IPR006101">
    <property type="entry name" value="Glyco_hydro_2"/>
</dbReference>
<dbReference type="Proteomes" id="UP000643810">
    <property type="component" value="Unassembled WGS sequence"/>
</dbReference>
<dbReference type="SUPFAM" id="SSF51445">
    <property type="entry name" value="(Trans)glycosidases"/>
    <property type="match status" value="1"/>
</dbReference>
<dbReference type="InterPro" id="IPR006103">
    <property type="entry name" value="Glyco_hydro_2_cat"/>
</dbReference>
<name>A0ABR7GIU8_9FIRM</name>
<dbReference type="PANTHER" id="PTHR42732:SF1">
    <property type="entry name" value="BETA-MANNOSIDASE"/>
    <property type="match status" value="1"/>
</dbReference>